<dbReference type="EMBL" id="JABELV010000072">
    <property type="protein sequence ID" value="KAG7532144.1"/>
    <property type="molecule type" value="Genomic_DNA"/>
</dbReference>
<dbReference type="Proteomes" id="UP000812966">
    <property type="component" value="Unassembled WGS sequence"/>
</dbReference>
<dbReference type="InterPro" id="IPR037756">
    <property type="entry name" value="C2D_Tricalbin"/>
</dbReference>
<evidence type="ECO:0000256" key="3">
    <source>
        <dbReference type="ARBA" id="ARBA00022553"/>
    </source>
</evidence>
<dbReference type="GO" id="GO:0071944">
    <property type="term" value="C:cell periphery"/>
    <property type="evidence" value="ECO:0007669"/>
    <property type="project" value="UniProtKB-ARBA"/>
</dbReference>
<feature type="domain" description="C2" evidence="13">
    <location>
        <begin position="1125"/>
        <end position="1243"/>
    </location>
</feature>
<evidence type="ECO:0000256" key="8">
    <source>
        <dbReference type="ARBA" id="ARBA00023055"/>
    </source>
</evidence>
<dbReference type="CDD" id="cd04044">
    <property type="entry name" value="C2A_Tricalbin-like"/>
    <property type="match status" value="1"/>
</dbReference>
<dbReference type="Pfam" id="PF25669">
    <property type="entry name" value="SMP_MUG190-like"/>
    <property type="match status" value="1"/>
</dbReference>
<keyword evidence="9" id="KW-0446">Lipid-binding</keyword>
<reference evidence="15" key="1">
    <citation type="submission" date="2020-04" db="EMBL/GenBank/DDBJ databases">
        <title>Analysis of mating type loci in Filobasidium floriforme.</title>
        <authorList>
            <person name="Nowrousian M."/>
        </authorList>
    </citation>
    <scope>NUCLEOTIDE SEQUENCE</scope>
    <source>
        <strain evidence="15">CBS 6242</strain>
    </source>
</reference>
<dbReference type="SMART" id="SM00239">
    <property type="entry name" value="C2"/>
    <property type="match status" value="5"/>
</dbReference>
<feature type="domain" description="C2" evidence="13">
    <location>
        <begin position="1376"/>
        <end position="1490"/>
    </location>
</feature>
<keyword evidence="16" id="KW-1185">Reference proteome</keyword>
<dbReference type="GO" id="GO:0005789">
    <property type="term" value="C:endoplasmic reticulum membrane"/>
    <property type="evidence" value="ECO:0007669"/>
    <property type="project" value="UniProtKB-SubCell"/>
</dbReference>
<evidence type="ECO:0000256" key="7">
    <source>
        <dbReference type="ARBA" id="ARBA00022989"/>
    </source>
</evidence>
<dbReference type="PANTHER" id="PTHR46980">
    <property type="entry name" value="TRICALBIN-1-RELATED"/>
    <property type="match status" value="1"/>
</dbReference>
<dbReference type="Gene3D" id="2.60.40.150">
    <property type="entry name" value="C2 domain"/>
    <property type="match status" value="5"/>
</dbReference>
<dbReference type="PANTHER" id="PTHR46980:SF2">
    <property type="entry name" value="TRICALBIN-1-RELATED"/>
    <property type="match status" value="1"/>
</dbReference>
<dbReference type="GO" id="GO:0006869">
    <property type="term" value="P:lipid transport"/>
    <property type="evidence" value="ECO:0007669"/>
    <property type="project" value="UniProtKB-KW"/>
</dbReference>
<evidence type="ECO:0000313" key="15">
    <source>
        <dbReference type="EMBL" id="KAG7532144.1"/>
    </source>
</evidence>
<keyword evidence="4 12" id="KW-0812">Transmembrane</keyword>
<evidence type="ECO:0008006" key="17">
    <source>
        <dbReference type="Google" id="ProtNLM"/>
    </source>
</evidence>
<evidence type="ECO:0000256" key="4">
    <source>
        <dbReference type="ARBA" id="ARBA00022692"/>
    </source>
</evidence>
<dbReference type="SUPFAM" id="SSF49562">
    <property type="entry name" value="C2 domain (Calcium/lipid-binding domain, CaLB)"/>
    <property type="match status" value="5"/>
</dbReference>
<dbReference type="GO" id="GO:0008289">
    <property type="term" value="F:lipid binding"/>
    <property type="evidence" value="ECO:0007669"/>
    <property type="project" value="UniProtKB-KW"/>
</dbReference>
<feature type="domain" description="C2" evidence="13">
    <location>
        <begin position="791"/>
        <end position="907"/>
    </location>
</feature>
<dbReference type="InterPro" id="IPR037765">
    <property type="entry name" value="C2B_Tricalbin"/>
</dbReference>
<evidence type="ECO:0000256" key="9">
    <source>
        <dbReference type="ARBA" id="ARBA00023121"/>
    </source>
</evidence>
<sequence length="1542" mass="167323">MSQPDTYLGLGAPIASSSTGQDHELDRNRLPELTQHQQLQDQPLMTQSVQPQPQTLHESGYTLTDVNHNIHGPTEMSNALLQGASEERIKVEQQIEVGKATAGDLQKGATVHTFDPDASTAQKAREAAGIDPSSALAAGPSSARALVIDSTPASNLPAPTISVDDINRASREEGEGYGGEKVEPVVSSTQEVETLQKSTIGWLDSIGGVKSPNSITESSESIQRTPSRNWFTENIPLEFYGTAYHNAGLILFAVLSTRAITLLRLSWGWIVVLLAFCMTMYSISIERTRARARDDIQRELMKSRLVSESESADWINSLLDRAWLIAEPLLSATVVASVDEALKSAAFGPVESIRLTTFTLGNKAPRIDSIRTYPMTPDDEVIMEWALSFTPNDLEDLTPKQAKSKVNPKVVLSIKLGKGFVGGSIPVLLEDISFKGSMRIKLKLMSNFPHVQMVHMSFMEKPEFDYVLKPLGGEKFGMDVNNIPGLSGFIKDQVHANLPCYRYDPNVFTINLEQLLSGTPLDSAIGILKVTIESANGLKAVKLGGGAPDPYVVMGVGLKPAVNKTKVKHSTSHPVWNETQYILVNTLNESLNLSVFDYNEHRSDNALGTSVFDLASLITDAEQSGLSSKIVQDGKDRGSIKYNLSFYPVLTPKALPDGTLEPPPESSTGIVRLTIHQAKDLDLSRSSGTLSPYAAVYLGGNREIHRTATMKASNSPTWESATEFLVPDKTNSTITIKLFDDRALRDPSLGTAVIRLEDLLQAKDRQQDWFPLSGVRSGKVRITTDWKPLLLPGSVGGSAAYTAPIGVMRIWLKKAVDLKNLEFGLGGKSDPYVRVLLNHQILAKTEVVDNNLNPEWDEIVYIPVHHANDHVILEIMDHQNLTKDRHLGTVEVKVSDYILVDKANNETPYLSNGGKDRADAVLLGNGQADKGRLHYHVSFVPSVALKGGVHFEPVADPSKVLAGRPLNMPNGDSDNASLRSAIGDGGSVKEPEEEQSGVTLGINELLREQSGVLVLQVIAGMMPKKGRFEVLVDENATPSFQTEKARGHKNTWDQIGELVIRELDFSQLTLRMNENDPDDKPDVYAELRVLTRNLLEAAWDAPTTYTLNVVGGATSEKTTVLLQARYVPLRMALEMRESVINMGILGVELIDAKGLQGSDRSGKSDPYVVFTLGGEKVFKSQVKKKTLAPTWNERFEAVVPSRFNSRFTFEIFDWNQIESAKSLGTGSIDLVSIEPFEASEVTLPVMTVKDGVRGTLRLRTVFTPQLIARVRRHTGTLSAAGRTLSTVGSTVGAAPIMVGKGVGHGLVAGGTGVVHGVGAVGTGVAHGVGAVGGFAGRKVGGLIKRKDKHGNEVLVEEPLMGEEGSYEVINERGHARMPSHKGSLAPSTTQAGRISITCLRAKGISGTASGDVKPYIVLQTDKQKYHTHHAKRSEEPEWNETFNFDASASALTVKMYDRKTIGKDKEVGEALIELNDLEGASAERWVELSNGRGQIYLRIDAGDAGAASLRRLKTPSMRSLVGGGGAGNTSSPGRFSFRKTGS</sequence>
<keyword evidence="3" id="KW-0597">Phosphoprotein</keyword>
<dbReference type="InterPro" id="IPR056910">
    <property type="entry name" value="TCB1-3_C2"/>
</dbReference>
<evidence type="ECO:0000256" key="6">
    <source>
        <dbReference type="ARBA" id="ARBA00022824"/>
    </source>
</evidence>
<keyword evidence="8" id="KW-0445">Lipid transport</keyword>
<feature type="region of interest" description="Disordered" evidence="11">
    <location>
        <begin position="969"/>
        <end position="995"/>
    </location>
</feature>
<dbReference type="PROSITE" id="PS50004">
    <property type="entry name" value="C2"/>
    <property type="match status" value="5"/>
</dbReference>
<dbReference type="Pfam" id="PF00168">
    <property type="entry name" value="C2"/>
    <property type="match status" value="5"/>
</dbReference>
<gene>
    <name evidence="15" type="ORF">FFLO_03772</name>
</gene>
<dbReference type="CDD" id="cd21678">
    <property type="entry name" value="SMP_TCB"/>
    <property type="match status" value="1"/>
</dbReference>
<evidence type="ECO:0000256" key="5">
    <source>
        <dbReference type="ARBA" id="ARBA00022737"/>
    </source>
</evidence>
<dbReference type="InterPro" id="IPR017147">
    <property type="entry name" value="Tricalbin"/>
</dbReference>
<dbReference type="GO" id="GO:0061817">
    <property type="term" value="P:endoplasmic reticulum-plasma membrane tethering"/>
    <property type="evidence" value="ECO:0007669"/>
    <property type="project" value="InterPro"/>
</dbReference>
<evidence type="ECO:0000259" key="13">
    <source>
        <dbReference type="PROSITE" id="PS50004"/>
    </source>
</evidence>
<dbReference type="InterPro" id="IPR052455">
    <property type="entry name" value="Tricalbin_domain"/>
</dbReference>
<evidence type="ECO:0000256" key="10">
    <source>
        <dbReference type="ARBA" id="ARBA00023136"/>
    </source>
</evidence>
<feature type="transmembrane region" description="Helical" evidence="12">
    <location>
        <begin position="262"/>
        <end position="283"/>
    </location>
</feature>
<feature type="domain" description="SMP-LTD" evidence="14">
    <location>
        <begin position="308"/>
        <end position="513"/>
    </location>
</feature>
<protein>
    <recommendedName>
        <fullName evidence="17">Transmembrane protein</fullName>
    </recommendedName>
</protein>
<proteinExistence type="predicted"/>
<feature type="compositionally biased region" description="Basic and acidic residues" evidence="11">
    <location>
        <begin position="21"/>
        <end position="30"/>
    </location>
</feature>
<dbReference type="Pfam" id="PF24920">
    <property type="entry name" value="C2_TCB1"/>
    <property type="match status" value="1"/>
</dbReference>
<dbReference type="CDD" id="cd00030">
    <property type="entry name" value="C2"/>
    <property type="match status" value="1"/>
</dbReference>
<dbReference type="PIRSF" id="PIRSF037232">
    <property type="entry name" value="Tricalbin"/>
    <property type="match status" value="1"/>
</dbReference>
<keyword evidence="6" id="KW-0256">Endoplasmic reticulum</keyword>
<evidence type="ECO:0000313" key="16">
    <source>
        <dbReference type="Proteomes" id="UP000812966"/>
    </source>
</evidence>
<evidence type="ECO:0000256" key="1">
    <source>
        <dbReference type="ARBA" id="ARBA00004586"/>
    </source>
</evidence>
<comment type="subcellular location">
    <subcellularLocation>
        <location evidence="1">Endoplasmic reticulum membrane</location>
    </subcellularLocation>
</comment>
<dbReference type="InterPro" id="IPR037761">
    <property type="entry name" value="C2A_Tricalbin"/>
</dbReference>
<feature type="domain" description="C2" evidence="13">
    <location>
        <begin position="652"/>
        <end position="770"/>
    </location>
</feature>
<keyword evidence="7 12" id="KW-1133">Transmembrane helix</keyword>
<name>A0A8K0NST8_9TREE</name>
<evidence type="ECO:0000256" key="11">
    <source>
        <dbReference type="SAM" id="MobiDB-lite"/>
    </source>
</evidence>
<evidence type="ECO:0000256" key="12">
    <source>
        <dbReference type="SAM" id="Phobius"/>
    </source>
</evidence>
<keyword evidence="2" id="KW-0813">Transport</keyword>
<feature type="transmembrane region" description="Helical" evidence="12">
    <location>
        <begin position="237"/>
        <end position="255"/>
    </location>
</feature>
<dbReference type="CDD" id="cd04052">
    <property type="entry name" value="C2B_Tricalbin-like"/>
    <property type="match status" value="1"/>
</dbReference>
<keyword evidence="10 12" id="KW-0472">Membrane</keyword>
<dbReference type="InterPro" id="IPR037762">
    <property type="entry name" value="C2C_Tricalbin"/>
</dbReference>
<feature type="compositionally biased region" description="Polar residues" evidence="11">
    <location>
        <begin position="34"/>
        <end position="56"/>
    </location>
</feature>
<dbReference type="InterPro" id="IPR031468">
    <property type="entry name" value="SMP_LBD"/>
</dbReference>
<evidence type="ECO:0000259" key="14">
    <source>
        <dbReference type="PROSITE" id="PS51847"/>
    </source>
</evidence>
<evidence type="ECO:0000256" key="2">
    <source>
        <dbReference type="ARBA" id="ARBA00022448"/>
    </source>
</evidence>
<feature type="domain" description="C2" evidence="13">
    <location>
        <begin position="504"/>
        <end position="627"/>
    </location>
</feature>
<keyword evidence="5" id="KW-0677">Repeat</keyword>
<dbReference type="InterPro" id="IPR035892">
    <property type="entry name" value="C2_domain_sf"/>
</dbReference>
<accession>A0A8K0NST8</accession>
<organism evidence="15 16">
    <name type="scientific">Filobasidium floriforme</name>
    <dbReference type="NCBI Taxonomy" id="5210"/>
    <lineage>
        <taxon>Eukaryota</taxon>
        <taxon>Fungi</taxon>
        <taxon>Dikarya</taxon>
        <taxon>Basidiomycota</taxon>
        <taxon>Agaricomycotina</taxon>
        <taxon>Tremellomycetes</taxon>
        <taxon>Filobasidiales</taxon>
        <taxon>Filobasidiaceae</taxon>
        <taxon>Filobasidium</taxon>
    </lineage>
</organism>
<feature type="region of interest" description="Disordered" evidence="11">
    <location>
        <begin position="1"/>
        <end position="56"/>
    </location>
</feature>
<feature type="region of interest" description="Disordered" evidence="11">
    <location>
        <begin position="1517"/>
        <end position="1542"/>
    </location>
</feature>
<comment type="caution">
    <text evidence="15">The sequence shown here is derived from an EMBL/GenBank/DDBJ whole genome shotgun (WGS) entry which is preliminary data.</text>
</comment>
<dbReference type="PROSITE" id="PS51847">
    <property type="entry name" value="SMP"/>
    <property type="match status" value="1"/>
</dbReference>
<dbReference type="CDD" id="cd04040">
    <property type="entry name" value="C2D_Tricalbin-like"/>
    <property type="match status" value="1"/>
</dbReference>
<dbReference type="InterPro" id="IPR000008">
    <property type="entry name" value="C2_dom"/>
</dbReference>
<dbReference type="CDD" id="cd04045">
    <property type="entry name" value="C2C_Tricalbin-like"/>
    <property type="match status" value="1"/>
</dbReference>